<sequence>MSTLVLCTCSDCAGNIIIDSNGQQQNGRFIARRTHYQHRRVEHQNQSIIFNNSSPHWQQPLLELIEQVSSSSLSTSETTYDEERPPHMDMTMSSAFTIFHPCQHGKMQNGSGCPTQNNRKGPGYTPRATT</sequence>
<reference evidence="2" key="1">
    <citation type="submission" date="2013-11" db="EMBL/GenBank/DDBJ databases">
        <title>Genome sequence of the fusiform rust pathogen reveals effectors for host alternation and coevolution with pine.</title>
        <authorList>
            <consortium name="DOE Joint Genome Institute"/>
            <person name="Smith K."/>
            <person name="Pendleton A."/>
            <person name="Kubisiak T."/>
            <person name="Anderson C."/>
            <person name="Salamov A."/>
            <person name="Aerts A."/>
            <person name="Riley R."/>
            <person name="Clum A."/>
            <person name="Lindquist E."/>
            <person name="Ence D."/>
            <person name="Campbell M."/>
            <person name="Kronenberg Z."/>
            <person name="Feau N."/>
            <person name="Dhillon B."/>
            <person name="Hamelin R."/>
            <person name="Burleigh J."/>
            <person name="Smith J."/>
            <person name="Yandell M."/>
            <person name="Nelson C."/>
            <person name="Grigoriev I."/>
            <person name="Davis J."/>
        </authorList>
    </citation>
    <scope>NUCLEOTIDE SEQUENCE</scope>
    <source>
        <strain evidence="2">G11</strain>
    </source>
</reference>
<evidence type="ECO:0000313" key="2">
    <source>
        <dbReference type="EMBL" id="KAG0149041.1"/>
    </source>
</evidence>
<protein>
    <submittedName>
        <fullName evidence="2">Uncharacterized protein</fullName>
    </submittedName>
</protein>
<accession>A0A9P6NT37</accession>
<feature type="compositionally biased region" description="Polar residues" evidence="1">
    <location>
        <begin position="106"/>
        <end position="119"/>
    </location>
</feature>
<gene>
    <name evidence="2" type="ORF">CROQUDRAFT_89616</name>
</gene>
<dbReference type="AlphaFoldDB" id="A0A9P6NT37"/>
<proteinExistence type="predicted"/>
<comment type="caution">
    <text evidence="2">The sequence shown here is derived from an EMBL/GenBank/DDBJ whole genome shotgun (WGS) entry which is preliminary data.</text>
</comment>
<name>A0A9P6NT37_9BASI</name>
<feature type="region of interest" description="Disordered" evidence="1">
    <location>
        <begin position="106"/>
        <end position="130"/>
    </location>
</feature>
<dbReference type="Proteomes" id="UP000886653">
    <property type="component" value="Unassembled WGS sequence"/>
</dbReference>
<keyword evidence="3" id="KW-1185">Reference proteome</keyword>
<evidence type="ECO:0000313" key="3">
    <source>
        <dbReference type="Proteomes" id="UP000886653"/>
    </source>
</evidence>
<organism evidence="2 3">
    <name type="scientific">Cronartium quercuum f. sp. fusiforme G11</name>
    <dbReference type="NCBI Taxonomy" id="708437"/>
    <lineage>
        <taxon>Eukaryota</taxon>
        <taxon>Fungi</taxon>
        <taxon>Dikarya</taxon>
        <taxon>Basidiomycota</taxon>
        <taxon>Pucciniomycotina</taxon>
        <taxon>Pucciniomycetes</taxon>
        <taxon>Pucciniales</taxon>
        <taxon>Coleosporiaceae</taxon>
        <taxon>Cronartium</taxon>
    </lineage>
</organism>
<evidence type="ECO:0000256" key="1">
    <source>
        <dbReference type="SAM" id="MobiDB-lite"/>
    </source>
</evidence>
<dbReference type="EMBL" id="MU167231">
    <property type="protein sequence ID" value="KAG0149041.1"/>
    <property type="molecule type" value="Genomic_DNA"/>
</dbReference>